<keyword evidence="4 5" id="KW-0560">Oxidoreductase</keyword>
<dbReference type="EMBL" id="JAIFRP010000038">
    <property type="protein sequence ID" value="KAK2581718.1"/>
    <property type="molecule type" value="Genomic_DNA"/>
</dbReference>
<gene>
    <name evidence="7" type="ORF">KPH14_002202</name>
</gene>
<dbReference type="Pfam" id="PF00255">
    <property type="entry name" value="GSHPx"/>
    <property type="match status" value="1"/>
</dbReference>
<evidence type="ECO:0000313" key="8">
    <source>
        <dbReference type="Proteomes" id="UP001258017"/>
    </source>
</evidence>
<evidence type="ECO:0000313" key="7">
    <source>
        <dbReference type="EMBL" id="KAK2581718.1"/>
    </source>
</evidence>
<dbReference type="InterPro" id="IPR036249">
    <property type="entry name" value="Thioredoxin-like_sf"/>
</dbReference>
<dbReference type="Gene3D" id="3.40.30.10">
    <property type="entry name" value="Glutaredoxin"/>
    <property type="match status" value="1"/>
</dbReference>
<dbReference type="PANTHER" id="PTHR11592">
    <property type="entry name" value="GLUTATHIONE PEROXIDASE"/>
    <property type="match status" value="1"/>
</dbReference>
<evidence type="ECO:0000256" key="4">
    <source>
        <dbReference type="ARBA" id="ARBA00023002"/>
    </source>
</evidence>
<dbReference type="PROSITE" id="PS00460">
    <property type="entry name" value="GLUTATHIONE_PEROXID_1"/>
    <property type="match status" value="1"/>
</dbReference>
<dbReference type="Proteomes" id="UP001258017">
    <property type="component" value="Unassembled WGS sequence"/>
</dbReference>
<dbReference type="PROSITE" id="PS51355">
    <property type="entry name" value="GLUTATHIONE_PEROXID_3"/>
    <property type="match status" value="1"/>
</dbReference>
<feature type="region of interest" description="Disordered" evidence="6">
    <location>
        <begin position="79"/>
        <end position="98"/>
    </location>
</feature>
<name>A0AAD9VP10_9HYME</name>
<evidence type="ECO:0000256" key="3">
    <source>
        <dbReference type="ARBA" id="ARBA00022933"/>
    </source>
</evidence>
<comment type="similarity">
    <text evidence="1 5">Belongs to the glutathione peroxidase family.</text>
</comment>
<dbReference type="PANTHER" id="PTHR11592:SF134">
    <property type="entry name" value="PHOSPHOLIPID HYDROPEROXIDE GLUTATHIONE PEROXIDASE"/>
    <property type="match status" value="1"/>
</dbReference>
<evidence type="ECO:0000256" key="5">
    <source>
        <dbReference type="RuleBase" id="RU000499"/>
    </source>
</evidence>
<dbReference type="PRINTS" id="PR01011">
    <property type="entry name" value="GLUTPROXDASE"/>
</dbReference>
<evidence type="ECO:0000256" key="1">
    <source>
        <dbReference type="ARBA" id="ARBA00006926"/>
    </source>
</evidence>
<comment type="caution">
    <text evidence="7">The sequence shown here is derived from an EMBL/GenBank/DDBJ whole genome shotgun (WGS) entry which is preliminary data.</text>
</comment>
<organism evidence="7 8">
    <name type="scientific">Odynerus spinipes</name>
    <dbReference type="NCBI Taxonomy" id="1348599"/>
    <lineage>
        <taxon>Eukaryota</taxon>
        <taxon>Metazoa</taxon>
        <taxon>Ecdysozoa</taxon>
        <taxon>Arthropoda</taxon>
        <taxon>Hexapoda</taxon>
        <taxon>Insecta</taxon>
        <taxon>Pterygota</taxon>
        <taxon>Neoptera</taxon>
        <taxon>Endopterygota</taxon>
        <taxon>Hymenoptera</taxon>
        <taxon>Apocrita</taxon>
        <taxon>Aculeata</taxon>
        <taxon>Vespoidea</taxon>
        <taxon>Vespidae</taxon>
        <taxon>Eumeninae</taxon>
        <taxon>Odynerus</taxon>
    </lineage>
</organism>
<dbReference type="GO" id="GO:0006979">
    <property type="term" value="P:response to oxidative stress"/>
    <property type="evidence" value="ECO:0007669"/>
    <property type="project" value="InterPro"/>
</dbReference>
<dbReference type="AlphaFoldDB" id="A0AAD9VP10"/>
<proteinExistence type="inferred from homology"/>
<dbReference type="CDD" id="cd00340">
    <property type="entry name" value="GSH_Peroxidase"/>
    <property type="match status" value="1"/>
</dbReference>
<evidence type="ECO:0000256" key="2">
    <source>
        <dbReference type="ARBA" id="ARBA00022559"/>
    </source>
</evidence>
<dbReference type="InterPro" id="IPR000889">
    <property type="entry name" value="Glutathione_peroxidase"/>
</dbReference>
<dbReference type="InterPro" id="IPR029759">
    <property type="entry name" value="GPX_AS"/>
</dbReference>
<protein>
    <recommendedName>
        <fullName evidence="5">Glutathione peroxidase</fullName>
    </recommendedName>
</protein>
<keyword evidence="3" id="KW-0712">Selenocysteine</keyword>
<dbReference type="FunFam" id="3.40.30.10:FF:000025">
    <property type="entry name" value="Glutathione peroxidase"/>
    <property type="match status" value="1"/>
</dbReference>
<sequence>MFYIYASHVETLIEKLSVTKKPAKLVCAILLGIYWRRISVIQTIALAFKFRHTRLEMLRYKVVLLLVCLAVGALSENCEDNTTGQCAPKNNEEKSSKPTTSVYDFHVRDIYGNDVDLGKYRGHVSIIVNVASNCGLTDTNYRQLVQLYEKYGQSKGLRILAFPSNQFGGQEPGTSQEILDFVKRYNVTFDLFEKVDVNGENAHPLWKYLTGLDGPIRWNFTKFIVDKEGNVVATYPPSKEPLEMESVLKKYL</sequence>
<dbReference type="SUPFAM" id="SSF52833">
    <property type="entry name" value="Thioredoxin-like"/>
    <property type="match status" value="1"/>
</dbReference>
<reference evidence="7" key="2">
    <citation type="journal article" date="2023" name="Commun. Biol.">
        <title>Intrasexual cuticular hydrocarbon dimorphism in a wasp sheds light on hydrocarbon biosynthesis genes in Hymenoptera.</title>
        <authorList>
            <person name="Moris V.C."/>
            <person name="Podsiadlowski L."/>
            <person name="Martin S."/>
            <person name="Oeyen J.P."/>
            <person name="Donath A."/>
            <person name="Petersen M."/>
            <person name="Wilbrandt J."/>
            <person name="Misof B."/>
            <person name="Liedtke D."/>
            <person name="Thamm M."/>
            <person name="Scheiner R."/>
            <person name="Schmitt T."/>
            <person name="Niehuis O."/>
        </authorList>
    </citation>
    <scope>NUCLEOTIDE SEQUENCE</scope>
    <source>
        <strain evidence="7">GBR_01_08_01A</strain>
    </source>
</reference>
<keyword evidence="2 5" id="KW-0575">Peroxidase</keyword>
<accession>A0AAD9VP10</accession>
<dbReference type="PROSITE" id="PS00763">
    <property type="entry name" value="GLUTATHIONE_PEROXID_2"/>
    <property type="match status" value="1"/>
</dbReference>
<dbReference type="GO" id="GO:0004601">
    <property type="term" value="F:peroxidase activity"/>
    <property type="evidence" value="ECO:0007669"/>
    <property type="project" value="UniProtKB-KW"/>
</dbReference>
<reference evidence="7" key="1">
    <citation type="submission" date="2021-08" db="EMBL/GenBank/DDBJ databases">
        <authorList>
            <person name="Misof B."/>
            <person name="Oliver O."/>
            <person name="Podsiadlowski L."/>
            <person name="Donath A."/>
            <person name="Peters R."/>
            <person name="Mayer C."/>
            <person name="Rust J."/>
            <person name="Gunkel S."/>
            <person name="Lesny P."/>
            <person name="Martin S."/>
            <person name="Oeyen J.P."/>
            <person name="Petersen M."/>
            <person name="Panagiotis P."/>
            <person name="Wilbrandt J."/>
            <person name="Tanja T."/>
        </authorList>
    </citation>
    <scope>NUCLEOTIDE SEQUENCE</scope>
    <source>
        <strain evidence="7">GBR_01_08_01A</strain>
        <tissue evidence="7">Thorax + abdomen</tissue>
    </source>
</reference>
<evidence type="ECO:0000256" key="6">
    <source>
        <dbReference type="SAM" id="MobiDB-lite"/>
    </source>
</evidence>
<keyword evidence="8" id="KW-1185">Reference proteome</keyword>
<dbReference type="InterPro" id="IPR029760">
    <property type="entry name" value="GPX_CS"/>
</dbReference>